<dbReference type="PANTHER" id="PTHR10000:SF8">
    <property type="entry name" value="HAD SUPERFAMILY HYDROLASE-LIKE, TYPE 3"/>
    <property type="match status" value="1"/>
</dbReference>
<dbReference type="GO" id="GO:0016791">
    <property type="term" value="F:phosphatase activity"/>
    <property type="evidence" value="ECO:0007669"/>
    <property type="project" value="TreeGrafter"/>
</dbReference>
<dbReference type="SFLD" id="SFLDS00003">
    <property type="entry name" value="Haloacid_Dehalogenase"/>
    <property type="match status" value="2"/>
</dbReference>
<protein>
    <submittedName>
        <fullName evidence="2">Haloacid dehalogenase-like hydrolase</fullName>
    </submittedName>
</protein>
<dbReference type="InterPro" id="IPR036412">
    <property type="entry name" value="HAD-like_sf"/>
</dbReference>
<gene>
    <name evidence="2" type="ORF">MGM1_1700</name>
</gene>
<dbReference type="PROSITE" id="PS01228">
    <property type="entry name" value="COF_1"/>
    <property type="match status" value="1"/>
</dbReference>
<keyword evidence="3" id="KW-1185">Reference proteome</keyword>
<dbReference type="InterPro" id="IPR023214">
    <property type="entry name" value="HAD_sf"/>
</dbReference>
<dbReference type="NCBIfam" id="TIGR01484">
    <property type="entry name" value="HAD-SF-IIB"/>
    <property type="match status" value="2"/>
</dbReference>
<dbReference type="STRING" id="1318617.MGM1_1700"/>
<reference evidence="2 3" key="1">
    <citation type="journal article" date="2014" name="PLoS ONE">
        <title>An emerging Mycoplasma associated with trichomoniasis, vaginal infection and disease.</title>
        <authorList>
            <consortium name="Vaginal Microbiome Consortium"/>
            <person name="Fettweis J.M."/>
            <person name="Serrano M.G."/>
            <person name="Huang B."/>
            <person name="Brooks J.P."/>
            <person name="Glascock A.L."/>
            <person name="Sheth N.U."/>
            <person name="Strauss J.F.III."/>
            <person name="Jefferson K.K."/>
            <person name="Buck G.A."/>
        </authorList>
    </citation>
    <scope>NUCLEOTIDE SEQUENCE [LARGE SCALE GENOMIC DNA]</scope>
    <source>
        <strain evidence="2 3">VCU_M1</strain>
    </source>
</reference>
<dbReference type="GO" id="GO:0005829">
    <property type="term" value="C:cytosol"/>
    <property type="evidence" value="ECO:0007669"/>
    <property type="project" value="TreeGrafter"/>
</dbReference>
<evidence type="ECO:0000313" key="3">
    <source>
        <dbReference type="Proteomes" id="UP000030066"/>
    </source>
</evidence>
<dbReference type="EMBL" id="CP007711">
    <property type="protein sequence ID" value="AIV03556.1"/>
    <property type="molecule type" value="Genomic_DNA"/>
</dbReference>
<dbReference type="PANTHER" id="PTHR10000">
    <property type="entry name" value="PHOSPHOSERINE PHOSPHATASE"/>
    <property type="match status" value="1"/>
</dbReference>
<dbReference type="SFLD" id="SFLDG01144">
    <property type="entry name" value="C2.B.4:_PGP_Like"/>
    <property type="match status" value="2"/>
</dbReference>
<dbReference type="InterPro" id="IPR006379">
    <property type="entry name" value="HAD-SF_hydro_IIB"/>
</dbReference>
<organism evidence="2 3">
    <name type="scientific">Candidatus Malacoplasma girerdii</name>
    <dbReference type="NCBI Taxonomy" id="1318617"/>
    <lineage>
        <taxon>Bacteria</taxon>
        <taxon>Bacillati</taxon>
        <taxon>Mycoplasmatota</taxon>
        <taxon>Mycoplasmoidales</taxon>
        <taxon>Mycoplasmoidaceae</taxon>
        <taxon>Malacoplasma</taxon>
    </lineage>
</organism>
<comment type="cofactor">
    <cofactor evidence="1">
        <name>Mg(2+)</name>
        <dbReference type="ChEBI" id="CHEBI:18420"/>
    </cofactor>
</comment>
<proteinExistence type="predicted"/>
<sequence length="576" mass="66349">MNYRLLAVDLDGTLLTPFKSITSKDLNSLKKYNDAGGTIILCSGRAKKSMKHYVEQVNNAINSQLKYVIAFSGAMILNEKQEVIRECLIKHNVTKAMIDYCVKNHLFFWLHNRHAAENNAVYINNAILRIYCRIIKRMHAWKFDANKISDYNAYKINVYSPSKEKIRAFYKFITEKFNDDLEIFVTGKNEYEIIAHGISKGEAMSYLAEKNKISLNEVASIGDSGNDLSNAKVVKMSASIGNHSAELKLYSAINIKNHRNAVSYFIENHLLKENRPHIQMLATDLDGTLLNDEKNIDENTINIIQKHFGKTFKYFVVSTGRNVSISHSIFKKLHLTHENNCFIVANNGTIIYELGSHQVYFFQEIPHHIAKQLFDFIVESSKKIKIASVVHHFNFDQTKHLLMNERNTEYPIHSFNKDFFVKKLNAVQPNFFCDYNPIDLYIETSNIDDIRNIAKFVVYFDNKTDKDNWVKSIEEFNLPIVITSSGDSNIEINYHTINKGMAIKQLAKQLNISPYEILITGDELNDLSMLKLTEWSYTYESTKQEVKNMTRNILNSGPSKLVADAINDYLKNMDNF</sequence>
<dbReference type="AlphaFoldDB" id="A0A097SSJ7"/>
<name>A0A097SSJ7_9BACT</name>
<dbReference type="Proteomes" id="UP000030066">
    <property type="component" value="Chromosome"/>
</dbReference>
<dbReference type="HOGENOM" id="CLU_473043_0_0_14"/>
<dbReference type="Gene3D" id="3.30.1240.10">
    <property type="match status" value="2"/>
</dbReference>
<dbReference type="eggNOG" id="COG0561">
    <property type="taxonomic scope" value="Bacteria"/>
</dbReference>
<dbReference type="Gene3D" id="3.40.50.1000">
    <property type="entry name" value="HAD superfamily/HAD-like"/>
    <property type="match status" value="2"/>
</dbReference>
<dbReference type="Pfam" id="PF08282">
    <property type="entry name" value="Hydrolase_3"/>
    <property type="match status" value="2"/>
</dbReference>
<evidence type="ECO:0000256" key="1">
    <source>
        <dbReference type="ARBA" id="ARBA00001946"/>
    </source>
</evidence>
<dbReference type="SUPFAM" id="SSF56784">
    <property type="entry name" value="HAD-like"/>
    <property type="match status" value="2"/>
</dbReference>
<dbReference type="GO" id="GO:0000287">
    <property type="term" value="F:magnesium ion binding"/>
    <property type="evidence" value="ECO:0007669"/>
    <property type="project" value="TreeGrafter"/>
</dbReference>
<evidence type="ECO:0000313" key="2">
    <source>
        <dbReference type="EMBL" id="AIV03556.1"/>
    </source>
</evidence>
<dbReference type="SFLD" id="SFLDG01140">
    <property type="entry name" value="C2.B:_Phosphomannomutase_and_P"/>
    <property type="match status" value="2"/>
</dbReference>
<dbReference type="KEGG" id="mgj:MGM1_1700"/>
<accession>A0A097SSJ7</accession>